<evidence type="ECO:0000256" key="3">
    <source>
        <dbReference type="ARBA" id="ARBA00023125"/>
    </source>
</evidence>
<dbReference type="InterPro" id="IPR036390">
    <property type="entry name" value="WH_DNA-bd_sf"/>
</dbReference>
<organism evidence="6 7">
    <name type="scientific">Nonomuraea monospora</name>
    <dbReference type="NCBI Taxonomy" id="568818"/>
    <lineage>
        <taxon>Bacteria</taxon>
        <taxon>Bacillati</taxon>
        <taxon>Actinomycetota</taxon>
        <taxon>Actinomycetes</taxon>
        <taxon>Streptosporangiales</taxon>
        <taxon>Streptosporangiaceae</taxon>
        <taxon>Nonomuraea</taxon>
    </lineage>
</organism>
<protein>
    <submittedName>
        <fullName evidence="6">LysR substrate-binding domain-containing protein</fullName>
    </submittedName>
</protein>
<evidence type="ECO:0000256" key="4">
    <source>
        <dbReference type="ARBA" id="ARBA00023163"/>
    </source>
</evidence>
<reference evidence="6 7" key="1">
    <citation type="journal article" date="2019" name="Int. J. Syst. Evol. Microbiol.">
        <title>The Global Catalogue of Microorganisms (GCM) 10K type strain sequencing project: providing services to taxonomists for standard genome sequencing and annotation.</title>
        <authorList>
            <consortium name="The Broad Institute Genomics Platform"/>
            <consortium name="The Broad Institute Genome Sequencing Center for Infectious Disease"/>
            <person name="Wu L."/>
            <person name="Ma J."/>
        </authorList>
    </citation>
    <scope>NUCLEOTIDE SEQUENCE [LARGE SCALE GENOMIC DNA]</scope>
    <source>
        <strain evidence="6 7">JCM 16114</strain>
    </source>
</reference>
<dbReference type="SUPFAM" id="SSF53850">
    <property type="entry name" value="Periplasmic binding protein-like II"/>
    <property type="match status" value="1"/>
</dbReference>
<gene>
    <name evidence="6" type="ORF">GCM10009850_072780</name>
</gene>
<dbReference type="PROSITE" id="PS50931">
    <property type="entry name" value="HTH_LYSR"/>
    <property type="match status" value="1"/>
</dbReference>
<dbReference type="CDD" id="cd05466">
    <property type="entry name" value="PBP2_LTTR_substrate"/>
    <property type="match status" value="1"/>
</dbReference>
<dbReference type="PRINTS" id="PR00039">
    <property type="entry name" value="HTHLYSR"/>
</dbReference>
<sequence length="295" mass="31383">MELRVLRYFLAVVDSGSMTAAAAEVRVAQPSVSRQLRDLERELGVELLHRTRRGVHLTAAGRRFLPVARDLVLRAARGTELLQAYGNCAPLDLRVVCPASTITHLVAPYLAERSAPFADAYAAEPDEVYPRLEAGAADLAIGTSPPPAGLAALRLGRRRITAQTPPAHPLSAGSGDLDLCELAAHPLILSGRRSAVRRAVDAALHEHGLHIDLAGETRSEAMAQALAAAGRGACVVLDTPQFGLRARAVAAGGAPLTITLYAAWDADHYARDEITAVVSDMSRWLEPLILENGNP</sequence>
<dbReference type="Proteomes" id="UP001499843">
    <property type="component" value="Unassembled WGS sequence"/>
</dbReference>
<dbReference type="InterPro" id="IPR000847">
    <property type="entry name" value="LysR_HTH_N"/>
</dbReference>
<evidence type="ECO:0000256" key="1">
    <source>
        <dbReference type="ARBA" id="ARBA00009437"/>
    </source>
</evidence>
<dbReference type="PANTHER" id="PTHR30419">
    <property type="entry name" value="HTH-TYPE TRANSCRIPTIONAL REGULATOR YBHD"/>
    <property type="match status" value="1"/>
</dbReference>
<evidence type="ECO:0000259" key="5">
    <source>
        <dbReference type="PROSITE" id="PS50931"/>
    </source>
</evidence>
<dbReference type="Pfam" id="PF00126">
    <property type="entry name" value="HTH_1"/>
    <property type="match status" value="1"/>
</dbReference>
<dbReference type="EMBL" id="BAAAQX010000022">
    <property type="protein sequence ID" value="GAA2211818.1"/>
    <property type="molecule type" value="Genomic_DNA"/>
</dbReference>
<evidence type="ECO:0000313" key="6">
    <source>
        <dbReference type="EMBL" id="GAA2211818.1"/>
    </source>
</evidence>
<accession>A0ABN3CQU8</accession>
<evidence type="ECO:0000313" key="7">
    <source>
        <dbReference type="Proteomes" id="UP001499843"/>
    </source>
</evidence>
<keyword evidence="7" id="KW-1185">Reference proteome</keyword>
<dbReference type="Gene3D" id="1.10.10.10">
    <property type="entry name" value="Winged helix-like DNA-binding domain superfamily/Winged helix DNA-binding domain"/>
    <property type="match status" value="1"/>
</dbReference>
<comment type="similarity">
    <text evidence="1">Belongs to the LysR transcriptional regulatory family.</text>
</comment>
<keyword evidence="2" id="KW-0805">Transcription regulation</keyword>
<proteinExistence type="inferred from homology"/>
<feature type="domain" description="HTH lysR-type" evidence="5">
    <location>
        <begin position="1"/>
        <end position="58"/>
    </location>
</feature>
<name>A0ABN3CQU8_9ACTN</name>
<keyword evidence="3" id="KW-0238">DNA-binding</keyword>
<keyword evidence="4" id="KW-0804">Transcription</keyword>
<dbReference type="Pfam" id="PF03466">
    <property type="entry name" value="LysR_substrate"/>
    <property type="match status" value="1"/>
</dbReference>
<dbReference type="Gene3D" id="3.40.190.290">
    <property type="match status" value="1"/>
</dbReference>
<dbReference type="InterPro" id="IPR005119">
    <property type="entry name" value="LysR_subst-bd"/>
</dbReference>
<evidence type="ECO:0000256" key="2">
    <source>
        <dbReference type="ARBA" id="ARBA00023015"/>
    </source>
</evidence>
<dbReference type="SUPFAM" id="SSF46785">
    <property type="entry name" value="Winged helix' DNA-binding domain"/>
    <property type="match status" value="1"/>
</dbReference>
<dbReference type="InterPro" id="IPR036388">
    <property type="entry name" value="WH-like_DNA-bd_sf"/>
</dbReference>
<comment type="caution">
    <text evidence="6">The sequence shown here is derived from an EMBL/GenBank/DDBJ whole genome shotgun (WGS) entry which is preliminary data.</text>
</comment>
<dbReference type="InterPro" id="IPR050950">
    <property type="entry name" value="HTH-type_LysR_regulators"/>
</dbReference>